<accession>A0ACB7S8Z8</accession>
<gene>
    <name evidence="1" type="ORF">HPB50_022957</name>
</gene>
<name>A0ACB7S8Z8_HYAAI</name>
<dbReference type="EMBL" id="CM023485">
    <property type="protein sequence ID" value="KAH6931223.1"/>
    <property type="molecule type" value="Genomic_DNA"/>
</dbReference>
<protein>
    <submittedName>
        <fullName evidence="1">Uncharacterized protein</fullName>
    </submittedName>
</protein>
<sequence length="158" mass="17827">MVLHEEGGGGGFVEARDDARRSACVWERLRLAALVRKTEEPAPCEPAALRGRASRGKSSRTVVRMRFEFARSRMLSRVASPRVAAVLLLVARRAETGGQRQDYTRGLYGINRCVTPGRPPRPPGQRLSMVAEDRVWVITADRRRRFFIVDALGRRWVV</sequence>
<proteinExistence type="predicted"/>
<keyword evidence="2" id="KW-1185">Reference proteome</keyword>
<evidence type="ECO:0000313" key="1">
    <source>
        <dbReference type="EMBL" id="KAH6931223.1"/>
    </source>
</evidence>
<reference evidence="1" key="1">
    <citation type="submission" date="2020-05" db="EMBL/GenBank/DDBJ databases">
        <title>Large-scale comparative analyses of tick genomes elucidate their genetic diversity and vector capacities.</title>
        <authorList>
            <person name="Jia N."/>
            <person name="Wang J."/>
            <person name="Shi W."/>
            <person name="Du L."/>
            <person name="Sun Y."/>
            <person name="Zhan W."/>
            <person name="Jiang J."/>
            <person name="Wang Q."/>
            <person name="Zhang B."/>
            <person name="Ji P."/>
            <person name="Sakyi L.B."/>
            <person name="Cui X."/>
            <person name="Yuan T."/>
            <person name="Jiang B."/>
            <person name="Yang W."/>
            <person name="Lam T.T.-Y."/>
            <person name="Chang Q."/>
            <person name="Ding S."/>
            <person name="Wang X."/>
            <person name="Zhu J."/>
            <person name="Ruan X."/>
            <person name="Zhao L."/>
            <person name="Wei J."/>
            <person name="Que T."/>
            <person name="Du C."/>
            <person name="Cheng J."/>
            <person name="Dai P."/>
            <person name="Han X."/>
            <person name="Huang E."/>
            <person name="Gao Y."/>
            <person name="Liu J."/>
            <person name="Shao H."/>
            <person name="Ye R."/>
            <person name="Li L."/>
            <person name="Wei W."/>
            <person name="Wang X."/>
            <person name="Wang C."/>
            <person name="Yang T."/>
            <person name="Huo Q."/>
            <person name="Li W."/>
            <person name="Guo W."/>
            <person name="Chen H."/>
            <person name="Zhou L."/>
            <person name="Ni X."/>
            <person name="Tian J."/>
            <person name="Zhou Y."/>
            <person name="Sheng Y."/>
            <person name="Liu T."/>
            <person name="Pan Y."/>
            <person name="Xia L."/>
            <person name="Li J."/>
            <person name="Zhao F."/>
            <person name="Cao W."/>
        </authorList>
    </citation>
    <scope>NUCLEOTIDE SEQUENCE</scope>
    <source>
        <strain evidence="1">Hyas-2018</strain>
    </source>
</reference>
<evidence type="ECO:0000313" key="2">
    <source>
        <dbReference type="Proteomes" id="UP000821845"/>
    </source>
</evidence>
<organism evidence="1 2">
    <name type="scientific">Hyalomma asiaticum</name>
    <name type="common">Tick</name>
    <dbReference type="NCBI Taxonomy" id="266040"/>
    <lineage>
        <taxon>Eukaryota</taxon>
        <taxon>Metazoa</taxon>
        <taxon>Ecdysozoa</taxon>
        <taxon>Arthropoda</taxon>
        <taxon>Chelicerata</taxon>
        <taxon>Arachnida</taxon>
        <taxon>Acari</taxon>
        <taxon>Parasitiformes</taxon>
        <taxon>Ixodida</taxon>
        <taxon>Ixodoidea</taxon>
        <taxon>Ixodidae</taxon>
        <taxon>Hyalomminae</taxon>
        <taxon>Hyalomma</taxon>
    </lineage>
</organism>
<comment type="caution">
    <text evidence="1">The sequence shown here is derived from an EMBL/GenBank/DDBJ whole genome shotgun (WGS) entry which is preliminary data.</text>
</comment>
<dbReference type="Proteomes" id="UP000821845">
    <property type="component" value="Chromosome 5"/>
</dbReference>